<evidence type="ECO:0000313" key="3">
    <source>
        <dbReference type="Proteomes" id="UP001146067"/>
    </source>
</evidence>
<evidence type="ECO:0000256" key="1">
    <source>
        <dbReference type="SAM" id="MobiDB-lite"/>
    </source>
</evidence>
<dbReference type="Proteomes" id="UP001146067">
    <property type="component" value="Unassembled WGS sequence"/>
</dbReference>
<feature type="compositionally biased region" description="Basic and acidic residues" evidence="1">
    <location>
        <begin position="303"/>
        <end position="316"/>
    </location>
</feature>
<dbReference type="AlphaFoldDB" id="A0A9X3P6H0"/>
<sequence>MATSVAAALAAELGLRTAAELRPAAEARSGRAARFAGEPPLTAEPQRAGAARDAVERPAPESPPGEVQPSRNILPVTPDISALLPYGGLATVTAIMASRRGATSLLWRLLAGPTGSGAWCALVGMPRVYPLAATAAGVDLGRVALVDPGPLVVEAAGTLAEGVAVVVVPSEGLTPTQARRLAARARRSGTAIVWWETRPVVGADARLEVARARWKGLRPNDGRRWGAGRLDACELEVAAYWRSGGTRQGRIWPYGGETGASRTGAERPTRENVIDLRSRSIVDRDTVERNSAPHRANGTQRGRLGERIKVADHQADLADSGGLPPSPSPTHPATTTALPASSSTGRAPVERGDASGASGKFRIRSGAADASAGCSSVAGGYDNSAPSVTAISLPEVVPLRRGGGDLP</sequence>
<organism evidence="2 3">
    <name type="scientific">Glycomyces luteolus</name>
    <dbReference type="NCBI Taxonomy" id="2670330"/>
    <lineage>
        <taxon>Bacteria</taxon>
        <taxon>Bacillati</taxon>
        <taxon>Actinomycetota</taxon>
        <taxon>Actinomycetes</taxon>
        <taxon>Glycomycetales</taxon>
        <taxon>Glycomycetaceae</taxon>
        <taxon>Glycomyces</taxon>
    </lineage>
</organism>
<proteinExistence type="predicted"/>
<evidence type="ECO:0008006" key="4">
    <source>
        <dbReference type="Google" id="ProtNLM"/>
    </source>
</evidence>
<feature type="region of interest" description="Disordered" evidence="1">
    <location>
        <begin position="250"/>
        <end position="271"/>
    </location>
</feature>
<protein>
    <recommendedName>
        <fullName evidence="4">Protein ImuA</fullName>
    </recommendedName>
</protein>
<comment type="caution">
    <text evidence="2">The sequence shown here is derived from an EMBL/GenBank/DDBJ whole genome shotgun (WGS) entry which is preliminary data.</text>
</comment>
<feature type="region of interest" description="Disordered" evidence="1">
    <location>
        <begin position="284"/>
        <end position="389"/>
    </location>
</feature>
<dbReference type="InterPro" id="IPR027417">
    <property type="entry name" value="P-loop_NTPase"/>
</dbReference>
<keyword evidence="3" id="KW-1185">Reference proteome</keyword>
<feature type="compositionally biased region" description="Low complexity" evidence="1">
    <location>
        <begin position="365"/>
        <end position="380"/>
    </location>
</feature>
<name>A0A9X3P6H0_9ACTN</name>
<reference evidence="2" key="1">
    <citation type="submission" date="2022-12" db="EMBL/GenBank/DDBJ databases">
        <title>Gycomyces niveus sp.nov.,a novel actinomycete isolated from soil in Shouguan.</title>
        <authorList>
            <person name="Yang X."/>
        </authorList>
    </citation>
    <scope>NUCLEOTIDE SEQUENCE</scope>
    <source>
        <strain evidence="2">NEAU-A15</strain>
    </source>
</reference>
<feature type="compositionally biased region" description="Low complexity" evidence="1">
    <location>
        <begin position="331"/>
        <end position="345"/>
    </location>
</feature>
<feature type="region of interest" description="Disordered" evidence="1">
    <location>
        <begin position="26"/>
        <end position="73"/>
    </location>
</feature>
<dbReference type="RefSeq" id="WP_270109415.1">
    <property type="nucleotide sequence ID" value="NZ_JAPZVP010000005.1"/>
</dbReference>
<gene>
    <name evidence="2" type="ORF">O1R50_08055</name>
</gene>
<dbReference type="Gene3D" id="3.40.50.300">
    <property type="entry name" value="P-loop containing nucleotide triphosphate hydrolases"/>
    <property type="match status" value="1"/>
</dbReference>
<dbReference type="EMBL" id="JAPZVP010000005">
    <property type="protein sequence ID" value="MDA1359571.1"/>
    <property type="molecule type" value="Genomic_DNA"/>
</dbReference>
<evidence type="ECO:0000313" key="2">
    <source>
        <dbReference type="EMBL" id="MDA1359571.1"/>
    </source>
</evidence>
<accession>A0A9X3P6H0</accession>